<dbReference type="SUPFAM" id="SSF49764">
    <property type="entry name" value="HSP20-like chaperones"/>
    <property type="match status" value="1"/>
</dbReference>
<evidence type="ECO:0000256" key="1">
    <source>
        <dbReference type="ARBA" id="ARBA00005607"/>
    </source>
</evidence>
<feature type="compositionally biased region" description="Low complexity" evidence="3">
    <location>
        <begin position="456"/>
        <end position="475"/>
    </location>
</feature>
<dbReference type="GO" id="GO:0005737">
    <property type="term" value="C:cytoplasm"/>
    <property type="evidence" value="ECO:0007669"/>
    <property type="project" value="TreeGrafter"/>
</dbReference>
<dbReference type="Gene3D" id="2.60.40.790">
    <property type="match status" value="1"/>
</dbReference>
<proteinExistence type="inferred from homology"/>
<dbReference type="GO" id="GO:0005654">
    <property type="term" value="C:nucleoplasm"/>
    <property type="evidence" value="ECO:0007669"/>
    <property type="project" value="TreeGrafter"/>
</dbReference>
<feature type="domain" description="CS" evidence="4">
    <location>
        <begin position="1"/>
        <end position="87"/>
    </location>
</feature>
<gene>
    <name evidence="5" type="ORF">OCTVUL_1B017999</name>
</gene>
<feature type="region of interest" description="Disordered" evidence="3">
    <location>
        <begin position="446"/>
        <end position="481"/>
    </location>
</feature>
<dbReference type="GO" id="GO:0051082">
    <property type="term" value="F:unfolded protein binding"/>
    <property type="evidence" value="ECO:0007669"/>
    <property type="project" value="TreeGrafter"/>
</dbReference>
<dbReference type="Proteomes" id="UP001162480">
    <property type="component" value="Chromosome 1"/>
</dbReference>
<dbReference type="AlphaFoldDB" id="A0AA36EVF1"/>
<dbReference type="PANTHER" id="PTHR12967">
    <property type="entry name" value="PROTEIN SHQ1 HOMOLOG"/>
    <property type="match status" value="1"/>
</dbReference>
<comment type="similarity">
    <text evidence="1">Belongs to the SHQ1 family.</text>
</comment>
<dbReference type="InterPro" id="IPR048696">
    <property type="entry name" value="SHQ1-like_CS"/>
</dbReference>
<evidence type="ECO:0000313" key="6">
    <source>
        <dbReference type="Proteomes" id="UP001162480"/>
    </source>
</evidence>
<dbReference type="InterPro" id="IPR007009">
    <property type="entry name" value="Shq1_C"/>
</dbReference>
<dbReference type="PANTHER" id="PTHR12967:SF0">
    <property type="entry name" value="PROTEIN SHQ1 HOMOLOG"/>
    <property type="match status" value="1"/>
</dbReference>
<dbReference type="InterPro" id="IPR008978">
    <property type="entry name" value="HSP20-like_chaperone"/>
</dbReference>
<evidence type="ECO:0000256" key="3">
    <source>
        <dbReference type="SAM" id="MobiDB-lite"/>
    </source>
</evidence>
<dbReference type="Pfam" id="PF04925">
    <property type="entry name" value="SHQ1"/>
    <property type="match status" value="1"/>
</dbReference>
<evidence type="ECO:0000256" key="2">
    <source>
        <dbReference type="ARBA" id="ARBA00013750"/>
    </source>
</evidence>
<dbReference type="EMBL" id="OX597814">
    <property type="protein sequence ID" value="CAI9715671.1"/>
    <property type="molecule type" value="Genomic_DNA"/>
</dbReference>
<dbReference type="InterPro" id="IPR007052">
    <property type="entry name" value="CS_dom"/>
</dbReference>
<reference evidence="5" key="1">
    <citation type="submission" date="2023-08" db="EMBL/GenBank/DDBJ databases">
        <authorList>
            <person name="Alioto T."/>
            <person name="Alioto T."/>
            <person name="Gomez Garrido J."/>
        </authorList>
    </citation>
    <scope>NUCLEOTIDE SEQUENCE</scope>
</reference>
<dbReference type="Pfam" id="PF21413">
    <property type="entry name" value="SHQ1-like_CS"/>
    <property type="match status" value="1"/>
</dbReference>
<evidence type="ECO:0000259" key="4">
    <source>
        <dbReference type="PROSITE" id="PS51203"/>
    </source>
</evidence>
<accession>A0AA36EVF1</accession>
<name>A0AA36EVF1_OCTVU</name>
<evidence type="ECO:0000313" key="5">
    <source>
        <dbReference type="EMBL" id="CAI9715671.1"/>
    </source>
</evidence>
<dbReference type="GO" id="GO:0000493">
    <property type="term" value="P:box H/ACA snoRNP assembly"/>
    <property type="evidence" value="ECO:0007669"/>
    <property type="project" value="InterPro"/>
</dbReference>
<organism evidence="5 6">
    <name type="scientific">Octopus vulgaris</name>
    <name type="common">Common octopus</name>
    <dbReference type="NCBI Taxonomy" id="6645"/>
    <lineage>
        <taxon>Eukaryota</taxon>
        <taxon>Metazoa</taxon>
        <taxon>Spiralia</taxon>
        <taxon>Lophotrochozoa</taxon>
        <taxon>Mollusca</taxon>
        <taxon>Cephalopoda</taxon>
        <taxon>Coleoidea</taxon>
        <taxon>Octopodiformes</taxon>
        <taxon>Octopoda</taxon>
        <taxon>Incirrata</taxon>
        <taxon>Octopodidae</taxon>
        <taxon>Octopus</taxon>
    </lineage>
</organism>
<keyword evidence="6" id="KW-1185">Reference proteome</keyword>
<sequence length="481" mass="55044">MLTPRFELSQDDDFLHIIIDAVLAKISDTEIFIDDDEFIFYSTPYYLRLHLPGKLVEDGRETCTYNDGKFSLQIPKKVAGEMFEGLEMLTKLLTPKGKYSAKSPLIEVLNNETSASSTKEHKIGEDANEEEEFDWYFEQEPPSAVKDTVLQQYCYGFANKRSGVFQNLAEEFSETCDIRHPDEMSPQERTEKRCKLEAEQFDPDYYIADFIDEENIIKKLCSYVCPWSCEKDGNLVPFPKSSDLTEQEKYILTQLPKKQYLLDNPKDVMSVYLGLVDILFAYSYDVRTTEGEKTVESGWTVAKLSSTLSCFETYISLKDVIIASFRRSLSYPLYRNWQLSMAVLSDVQFLFNSGRLHILKCLLEVKELMQEYNLNHILNDLYITDYCVWIQTACAKQLQSLATELSKVTITKEDCNLELEDWENIAIGEMDNLEVDTVTENLCSLKVRDSDDSSTESESVTDSSSESSSGHSTGSDSEDSN</sequence>
<protein>
    <recommendedName>
        <fullName evidence="2">Protein SHQ1 homolog</fullName>
    </recommendedName>
</protein>
<dbReference type="PROSITE" id="PS51203">
    <property type="entry name" value="CS"/>
    <property type="match status" value="1"/>
</dbReference>
<dbReference type="InterPro" id="IPR039742">
    <property type="entry name" value="Shq1"/>
</dbReference>